<proteinExistence type="predicted"/>
<dbReference type="InterPro" id="IPR021842">
    <property type="entry name" value="DUF3435"/>
</dbReference>
<dbReference type="EMBL" id="CDMC01000005">
    <property type="protein sequence ID" value="CEL05855.1"/>
    <property type="molecule type" value="Genomic_DNA"/>
</dbReference>
<dbReference type="STRING" id="454130.A0A0U5G8G4"/>
<evidence type="ECO:0000313" key="2">
    <source>
        <dbReference type="Proteomes" id="UP000054771"/>
    </source>
</evidence>
<reference evidence="2" key="1">
    <citation type="journal article" date="2016" name="Genome Announc.">
        <title>Draft genome sequences of fungus Aspergillus calidoustus.</title>
        <authorList>
            <person name="Horn F."/>
            <person name="Linde J."/>
            <person name="Mattern D.J."/>
            <person name="Walther G."/>
            <person name="Guthke R."/>
            <person name="Scherlach K."/>
            <person name="Martin K."/>
            <person name="Brakhage A.A."/>
            <person name="Petzke L."/>
            <person name="Valiante V."/>
        </authorList>
    </citation>
    <scope>NUCLEOTIDE SEQUENCE [LARGE SCALE GENOMIC DNA]</scope>
    <source>
        <strain evidence="2">SF006504</strain>
    </source>
</reference>
<dbReference type="OrthoDB" id="5396328at2759"/>
<dbReference type="AlphaFoldDB" id="A0A0U5G8G4"/>
<evidence type="ECO:0000313" key="1">
    <source>
        <dbReference type="EMBL" id="CEL05855.1"/>
    </source>
</evidence>
<dbReference type="PANTHER" id="PTHR37535:SF3">
    <property type="entry name" value="FLUG DOMAIN-CONTAINING PROTEIN"/>
    <property type="match status" value="1"/>
</dbReference>
<dbReference type="Proteomes" id="UP000054771">
    <property type="component" value="Unassembled WGS sequence"/>
</dbReference>
<gene>
    <name evidence="1" type="ORF">ASPCAL06966</name>
</gene>
<protein>
    <recommendedName>
        <fullName evidence="3">C2H2-type domain-containing protein</fullName>
    </recommendedName>
</protein>
<keyword evidence="2" id="KW-1185">Reference proteome</keyword>
<accession>A0A0U5G8G4</accession>
<dbReference type="Pfam" id="PF11917">
    <property type="entry name" value="DUF3435"/>
    <property type="match status" value="1"/>
</dbReference>
<organism evidence="1 2">
    <name type="scientific">Aspergillus calidoustus</name>
    <dbReference type="NCBI Taxonomy" id="454130"/>
    <lineage>
        <taxon>Eukaryota</taxon>
        <taxon>Fungi</taxon>
        <taxon>Dikarya</taxon>
        <taxon>Ascomycota</taxon>
        <taxon>Pezizomycotina</taxon>
        <taxon>Eurotiomycetes</taxon>
        <taxon>Eurotiomycetidae</taxon>
        <taxon>Eurotiales</taxon>
        <taxon>Aspergillaceae</taxon>
        <taxon>Aspergillus</taxon>
        <taxon>Aspergillus subgen. Nidulantes</taxon>
    </lineage>
</organism>
<name>A0A0U5G8G4_ASPCI</name>
<evidence type="ECO:0008006" key="3">
    <source>
        <dbReference type="Google" id="ProtNLM"/>
    </source>
</evidence>
<dbReference type="PANTHER" id="PTHR37535">
    <property type="entry name" value="FLUG DOMAIN PROTEIN"/>
    <property type="match status" value="1"/>
</dbReference>
<sequence>MAELQGRLKLLRKLAESRGFTESYQEEQIIQGNVVCHKKRSPATDERYARALDHWKLWMLSKGLPEDQYFKVDDPHPPIQILKLFAESFIVLREGPLPSQHTVVHTLSCFMSEWERITSKRVPKINKNDVYNHIKNVLTPKYGLSTQHRERFPVTKLDLDILLRHLYEKDDHDYIHERSRFQDAFGLALFASSGARAGAIVESSSYRNSNEALYYEHLSLNLRWDASQQRVKYWVTLNPEFLKGNRYNDEAIIPKNWISEQRNLGRNFVFWLMVCGIADNAFKGIVTLDELLEKIPPKGRESWTLEWKEGALRLPVFRKVTASGPDPSRALTFSSLRNDYSSLAKRAYFRDSLRVHGIRGAVANAVDPKASKAARTQALDHQNPDTFKKYQSKVKQLDLGACFWNEEPDHESHAIEESMIHHRDPNVPQKLDAATVVEVENDPRMMGVYQQVDILNRKIAGDPDKHEDLVAERAKLYNKAAKLRRAKKGEFIENWWKSSYDEYILGNEFTERDTTDVFDICRKYMPERARLRENLFQEVPIHSELGRQCLHDMLNLIKSEERVAYYPGESPVDGKCPLCSKEMASIDIQCRSKHVLQCRRKSFNAAPYQQRYKNGKRAHRRVHTTFLEWCYLCAKWFHTVEEWKAHCESHLASLQPRCGLLTFRFTLVAPGFCPFCLGDDAKQPDERFQQWRTKVTLLTHINSHLEKMDPTSPVQCPHPCCEARWYGDNVKLRHHFFNAHSIEEPRRNCISTKRKWLCDDEGKVDPECPKMSRLE</sequence>
<dbReference type="OMA" id="LKPDYEC"/>